<reference evidence="2 3" key="1">
    <citation type="journal article" date="2012" name="BMC Genomics">
        <title>Comparative genomics of the white-rot fungi, Phanerochaete carnosa and P. chrysosporium, to elucidate the genetic basis of the distinct wood types they colonize.</title>
        <authorList>
            <person name="Suzuki H."/>
            <person name="MacDonald J."/>
            <person name="Syed K."/>
            <person name="Salamov A."/>
            <person name="Hori C."/>
            <person name="Aerts A."/>
            <person name="Henrissat B."/>
            <person name="Wiebenga A."/>
            <person name="vanKuyk P.A."/>
            <person name="Barry K."/>
            <person name="Lindquist E."/>
            <person name="LaButti K."/>
            <person name="Lapidus A."/>
            <person name="Lucas S."/>
            <person name="Coutinho P."/>
            <person name="Gong Y."/>
            <person name="Samejima M."/>
            <person name="Mahadevan R."/>
            <person name="Abou-Zaid M."/>
            <person name="de Vries R.P."/>
            <person name="Igarashi K."/>
            <person name="Yadav J.S."/>
            <person name="Grigoriev I.V."/>
            <person name="Master E.R."/>
        </authorList>
    </citation>
    <scope>NUCLEOTIDE SEQUENCE [LARGE SCALE GENOMIC DNA]</scope>
    <source>
        <strain evidence="2 3">HHB-10118-sp</strain>
    </source>
</reference>
<name>K5W422_PHACS</name>
<proteinExistence type="predicted"/>
<keyword evidence="1" id="KW-0732">Signal</keyword>
<dbReference type="AlphaFoldDB" id="K5W422"/>
<gene>
    <name evidence="2" type="ORF">PHACADRAFT_260184</name>
</gene>
<evidence type="ECO:0008006" key="4">
    <source>
        <dbReference type="Google" id="ProtNLM"/>
    </source>
</evidence>
<protein>
    <recommendedName>
        <fullName evidence="4">C2H2-type domain-containing protein</fullName>
    </recommendedName>
</protein>
<dbReference type="GeneID" id="18917652"/>
<organism evidence="2 3">
    <name type="scientific">Phanerochaete carnosa (strain HHB-10118-sp)</name>
    <name type="common">White-rot fungus</name>
    <name type="synonym">Peniophora carnosa</name>
    <dbReference type="NCBI Taxonomy" id="650164"/>
    <lineage>
        <taxon>Eukaryota</taxon>
        <taxon>Fungi</taxon>
        <taxon>Dikarya</taxon>
        <taxon>Basidiomycota</taxon>
        <taxon>Agaricomycotina</taxon>
        <taxon>Agaricomycetes</taxon>
        <taxon>Polyporales</taxon>
        <taxon>Phanerochaetaceae</taxon>
        <taxon>Phanerochaete</taxon>
    </lineage>
</organism>
<feature type="chain" id="PRO_5003890521" description="C2H2-type domain-containing protein" evidence="1">
    <location>
        <begin position="34"/>
        <end position="84"/>
    </location>
</feature>
<dbReference type="HOGENOM" id="CLU_2528217_0_0_1"/>
<evidence type="ECO:0000313" key="2">
    <source>
        <dbReference type="EMBL" id="EKM53694.1"/>
    </source>
</evidence>
<dbReference type="Proteomes" id="UP000008370">
    <property type="component" value="Unassembled WGS sequence"/>
</dbReference>
<evidence type="ECO:0000256" key="1">
    <source>
        <dbReference type="SAM" id="SignalP"/>
    </source>
</evidence>
<feature type="signal peptide" evidence="1">
    <location>
        <begin position="1"/>
        <end position="33"/>
    </location>
</feature>
<keyword evidence="3" id="KW-1185">Reference proteome</keyword>
<dbReference type="KEGG" id="pco:PHACADRAFT_260184"/>
<evidence type="ECO:0000313" key="3">
    <source>
        <dbReference type="Proteomes" id="UP000008370"/>
    </source>
</evidence>
<sequence>MSQPRTCFLLHTSLPHCILLLTLLLPFRQLVQFLPTCPIRTPRRSISCRMPIALHQDLCHHTTMCRKWHNQYMTTHLMEDHPGR</sequence>
<dbReference type="RefSeq" id="XP_007398376.1">
    <property type="nucleotide sequence ID" value="XM_007398314.1"/>
</dbReference>
<dbReference type="InParanoid" id="K5W422"/>
<accession>K5W422</accession>
<dbReference type="EMBL" id="JH930474">
    <property type="protein sequence ID" value="EKM53694.1"/>
    <property type="molecule type" value="Genomic_DNA"/>
</dbReference>